<keyword evidence="14" id="KW-1185">Reference proteome</keyword>
<evidence type="ECO:0000256" key="3">
    <source>
        <dbReference type="ARBA" id="ARBA00022618"/>
    </source>
</evidence>
<feature type="domain" description="Rhodanese" evidence="12">
    <location>
        <begin position="399"/>
        <end position="503"/>
    </location>
</feature>
<dbReference type="GO" id="GO:0004725">
    <property type="term" value="F:protein tyrosine phosphatase activity"/>
    <property type="evidence" value="ECO:0007669"/>
    <property type="project" value="UniProtKB-UniRule"/>
</dbReference>
<dbReference type="OrthoDB" id="26523at2759"/>
<comment type="catalytic activity">
    <reaction evidence="8 10">
        <text>O-phospho-L-tyrosyl-[protein] + H2O = L-tyrosyl-[protein] + phosphate</text>
        <dbReference type="Rhea" id="RHEA:10684"/>
        <dbReference type="Rhea" id="RHEA-COMP:10136"/>
        <dbReference type="Rhea" id="RHEA-COMP:20101"/>
        <dbReference type="ChEBI" id="CHEBI:15377"/>
        <dbReference type="ChEBI" id="CHEBI:43474"/>
        <dbReference type="ChEBI" id="CHEBI:46858"/>
        <dbReference type="ChEBI" id="CHEBI:61978"/>
        <dbReference type="EC" id="3.1.3.48"/>
    </reaction>
</comment>
<feature type="region of interest" description="Disordered" evidence="11">
    <location>
        <begin position="229"/>
        <end position="280"/>
    </location>
</feature>
<dbReference type="GO" id="GO:0110032">
    <property type="term" value="P:positive regulation of G2/MI transition of meiotic cell cycle"/>
    <property type="evidence" value="ECO:0007669"/>
    <property type="project" value="TreeGrafter"/>
</dbReference>
<reference evidence="13 14" key="1">
    <citation type="submission" date="2018-08" db="EMBL/GenBank/DDBJ databases">
        <title>Draft genome of the lignicolous fungus Coniochaeta pulveracea.</title>
        <authorList>
            <person name="Borstlap C.J."/>
            <person name="De Witt R.N."/>
            <person name="Botha A."/>
            <person name="Volschenk H."/>
        </authorList>
    </citation>
    <scope>NUCLEOTIDE SEQUENCE [LARGE SCALE GENOMIC DNA]</scope>
    <source>
        <strain evidence="13 14">CAB683</strain>
    </source>
</reference>
<evidence type="ECO:0000256" key="11">
    <source>
        <dbReference type="SAM" id="MobiDB-lite"/>
    </source>
</evidence>
<dbReference type="InterPro" id="IPR001763">
    <property type="entry name" value="Rhodanese-like_dom"/>
</dbReference>
<keyword evidence="3 10" id="KW-0132">Cell division</keyword>
<evidence type="ECO:0000256" key="8">
    <source>
        <dbReference type="ARBA" id="ARBA00051722"/>
    </source>
</evidence>
<dbReference type="SMART" id="SM00450">
    <property type="entry name" value="RHOD"/>
    <property type="match status" value="1"/>
</dbReference>
<evidence type="ECO:0000256" key="9">
    <source>
        <dbReference type="ARBA" id="ARBA00067190"/>
    </source>
</evidence>
<dbReference type="GO" id="GO:0010971">
    <property type="term" value="P:positive regulation of G2/M transition of mitotic cell cycle"/>
    <property type="evidence" value="ECO:0007669"/>
    <property type="project" value="TreeGrafter"/>
</dbReference>
<comment type="caution">
    <text evidence="13">The sequence shown here is derived from an EMBL/GenBank/DDBJ whole genome shotgun (WGS) entry which is preliminary data.</text>
</comment>
<dbReference type="PRINTS" id="PR00716">
    <property type="entry name" value="MPIPHPHTASE"/>
</dbReference>
<dbReference type="FunFam" id="3.40.250.10:FF:000021">
    <property type="entry name" value="M-phase inducer phosphatase cdc-25.2"/>
    <property type="match status" value="1"/>
</dbReference>
<protein>
    <recommendedName>
        <fullName evidence="9 10">M-phase inducer phosphatase</fullName>
        <ecNumber evidence="2 10">3.1.3.48</ecNumber>
    </recommendedName>
</protein>
<evidence type="ECO:0000259" key="12">
    <source>
        <dbReference type="PROSITE" id="PS50206"/>
    </source>
</evidence>
<keyword evidence="4 10" id="KW-0498">Mitosis</keyword>
<dbReference type="STRING" id="177199.A0A420YEL5"/>
<keyword evidence="5 10" id="KW-0378">Hydrolase</keyword>
<dbReference type="GO" id="GO:0051301">
    <property type="term" value="P:cell division"/>
    <property type="evidence" value="ECO:0007669"/>
    <property type="project" value="UniProtKB-UniRule"/>
</dbReference>
<dbReference type="EC" id="3.1.3.48" evidence="2 10"/>
<dbReference type="GO" id="GO:0005737">
    <property type="term" value="C:cytoplasm"/>
    <property type="evidence" value="ECO:0007669"/>
    <property type="project" value="TreeGrafter"/>
</dbReference>
<dbReference type="InterPro" id="IPR000751">
    <property type="entry name" value="MPI_Phosphatase"/>
</dbReference>
<evidence type="ECO:0000256" key="10">
    <source>
        <dbReference type="RuleBase" id="RU368028"/>
    </source>
</evidence>
<dbReference type="SUPFAM" id="SSF52821">
    <property type="entry name" value="Rhodanese/Cell cycle control phosphatase"/>
    <property type="match status" value="1"/>
</dbReference>
<feature type="compositionally biased region" description="Polar residues" evidence="11">
    <location>
        <begin position="546"/>
        <end position="570"/>
    </location>
</feature>
<dbReference type="Proteomes" id="UP000275385">
    <property type="component" value="Unassembled WGS sequence"/>
</dbReference>
<dbReference type="Gene3D" id="3.40.250.10">
    <property type="entry name" value="Rhodanese-like domain"/>
    <property type="match status" value="1"/>
</dbReference>
<sequence length="595" mass="65464">METSSPLAALRPAPPTFGGQKDLFMPRAHASDFSNNGLGAGTLNFNIRPGDQFTFQRPRPEYFSLKSTTLHGSSPTVSLAADLSQNFSITDASPNFPTPRRALFSTTHLLGGMDGRGYVTTPPLPASSSPGPMHDSMDISPLPHKIPYFSTVHSQVPSPTPALHPSSDDKMVDSPAPAPRQASLEPAKPLIPERKKIGIRRPSLTRAKGFTTSAVLTTRLQRAAEQLPPFRFGAGSNDPPTPFKFGGESRLPSSGLSLSECFENSPPQERRPQSANSPLASAAVVRPKLHFGSMTGLHAAKANGSPASGHIRRPSNNPLMRPRKQFRRSLSMFENPGDITQPKKELSPAVSTLQAVMDVDETANELVLPHFFPEGQNDSIPRISRATMLEVLDGKYGEQFDQKMIIDCRFEYEYDGGHINGAINYNDKELLSSHLFQTPMSGRTLLIFHCEYSAHRAPIMARHIRAADRCANAEHYPRLTYPEVYILDGGYSGFFSEHRDRCYPQAYVEMDDAEHVQTCEREMGRLRQKKERKGLSRAATFAFGSSHGSPSVQDSPTQPTRRNSRESPSVSMMMMLGASPLPGNDRSSTRRMASY</sequence>
<dbReference type="EMBL" id="QVQW01000016">
    <property type="protein sequence ID" value="RKU46140.1"/>
    <property type="molecule type" value="Genomic_DNA"/>
</dbReference>
<proteinExistence type="inferred from homology"/>
<feature type="region of interest" description="Disordered" evidence="11">
    <location>
        <begin position="153"/>
        <end position="187"/>
    </location>
</feature>
<evidence type="ECO:0000256" key="6">
    <source>
        <dbReference type="ARBA" id="ARBA00022912"/>
    </source>
</evidence>
<keyword evidence="6 10" id="KW-0904">Protein phosphatase</keyword>
<comment type="similarity">
    <text evidence="1 10">Belongs to the MPI phosphatase family.</text>
</comment>
<accession>A0A420YEL5</accession>
<feature type="region of interest" description="Disordered" evidence="11">
    <location>
        <begin position="540"/>
        <end position="595"/>
    </location>
</feature>
<name>A0A420YEL5_9PEZI</name>
<evidence type="ECO:0000313" key="14">
    <source>
        <dbReference type="Proteomes" id="UP000275385"/>
    </source>
</evidence>
<gene>
    <name evidence="13" type="primary">CDC25</name>
    <name evidence="13" type="ORF">DL546_007395</name>
</gene>
<organism evidence="13 14">
    <name type="scientific">Coniochaeta pulveracea</name>
    <dbReference type="NCBI Taxonomy" id="177199"/>
    <lineage>
        <taxon>Eukaryota</taxon>
        <taxon>Fungi</taxon>
        <taxon>Dikarya</taxon>
        <taxon>Ascomycota</taxon>
        <taxon>Pezizomycotina</taxon>
        <taxon>Sordariomycetes</taxon>
        <taxon>Sordariomycetidae</taxon>
        <taxon>Coniochaetales</taxon>
        <taxon>Coniochaetaceae</taxon>
        <taxon>Coniochaeta</taxon>
    </lineage>
</organism>
<dbReference type="Pfam" id="PF00581">
    <property type="entry name" value="Rhodanese"/>
    <property type="match status" value="1"/>
</dbReference>
<dbReference type="AlphaFoldDB" id="A0A420YEL5"/>
<evidence type="ECO:0000256" key="1">
    <source>
        <dbReference type="ARBA" id="ARBA00011065"/>
    </source>
</evidence>
<keyword evidence="7 10" id="KW-0131">Cell cycle</keyword>
<dbReference type="PANTHER" id="PTHR10828">
    <property type="entry name" value="M-PHASE INDUCER PHOSPHATASE DUAL SPECIFICITY PHOSPHATASE CDC25"/>
    <property type="match status" value="1"/>
</dbReference>
<evidence type="ECO:0000256" key="7">
    <source>
        <dbReference type="ARBA" id="ARBA00023306"/>
    </source>
</evidence>
<evidence type="ECO:0000313" key="13">
    <source>
        <dbReference type="EMBL" id="RKU46140.1"/>
    </source>
</evidence>
<comment type="function">
    <text evidence="10">Tyrosine protein phosphatase which functions as a dosage-dependent inducer of mitotic progression.</text>
</comment>
<feature type="region of interest" description="Disordered" evidence="11">
    <location>
        <begin position="298"/>
        <end position="322"/>
    </location>
</feature>
<dbReference type="CDD" id="cd01530">
    <property type="entry name" value="Cdc25"/>
    <property type="match status" value="1"/>
</dbReference>
<evidence type="ECO:0000256" key="2">
    <source>
        <dbReference type="ARBA" id="ARBA00013064"/>
    </source>
</evidence>
<dbReference type="GO" id="GO:0005634">
    <property type="term" value="C:nucleus"/>
    <property type="evidence" value="ECO:0007669"/>
    <property type="project" value="TreeGrafter"/>
</dbReference>
<dbReference type="GO" id="GO:0000086">
    <property type="term" value="P:G2/M transition of mitotic cell cycle"/>
    <property type="evidence" value="ECO:0007669"/>
    <property type="project" value="TreeGrafter"/>
</dbReference>
<dbReference type="InterPro" id="IPR036873">
    <property type="entry name" value="Rhodanese-like_dom_sf"/>
</dbReference>
<evidence type="ECO:0000256" key="5">
    <source>
        <dbReference type="ARBA" id="ARBA00022801"/>
    </source>
</evidence>
<evidence type="ECO:0000256" key="4">
    <source>
        <dbReference type="ARBA" id="ARBA00022776"/>
    </source>
</evidence>
<dbReference type="PANTHER" id="PTHR10828:SF17">
    <property type="entry name" value="PROTEIN-TYROSINE-PHOSPHATASE"/>
    <property type="match status" value="1"/>
</dbReference>
<dbReference type="PROSITE" id="PS50206">
    <property type="entry name" value="RHODANESE_3"/>
    <property type="match status" value="1"/>
</dbReference>